<dbReference type="CDD" id="cd14948">
    <property type="entry name" value="BACON"/>
    <property type="match status" value="1"/>
</dbReference>
<organism evidence="2 3">
    <name type="scientific">Marinifilum breve</name>
    <dbReference type="NCBI Taxonomy" id="2184082"/>
    <lineage>
        <taxon>Bacteria</taxon>
        <taxon>Pseudomonadati</taxon>
        <taxon>Bacteroidota</taxon>
        <taxon>Bacteroidia</taxon>
        <taxon>Marinilabiliales</taxon>
        <taxon>Marinifilaceae</taxon>
    </lineage>
</organism>
<dbReference type="Pfam" id="PF13004">
    <property type="entry name" value="BACON"/>
    <property type="match status" value="1"/>
</dbReference>
<dbReference type="OrthoDB" id="9814627at2"/>
<reference evidence="2 3" key="1">
    <citation type="submission" date="2018-05" db="EMBL/GenBank/DDBJ databases">
        <title>Marinifilum breve JC075T sp. nov., a marine bacterium isolated from Yongle Blue Hole in the South China Sea.</title>
        <authorList>
            <person name="Fu T."/>
        </authorList>
    </citation>
    <scope>NUCLEOTIDE SEQUENCE [LARGE SCALE GENOMIC DNA]</scope>
    <source>
        <strain evidence="2 3">JC075</strain>
    </source>
</reference>
<evidence type="ECO:0000259" key="1">
    <source>
        <dbReference type="Pfam" id="PF13004"/>
    </source>
</evidence>
<evidence type="ECO:0000313" key="2">
    <source>
        <dbReference type="EMBL" id="PXX95022.1"/>
    </source>
</evidence>
<dbReference type="Gene3D" id="2.60.40.10">
    <property type="entry name" value="Immunoglobulins"/>
    <property type="match status" value="1"/>
</dbReference>
<dbReference type="Pfam" id="PF05593">
    <property type="entry name" value="RHS_repeat"/>
    <property type="match status" value="1"/>
</dbReference>
<accession>A0A2V3ZR12</accession>
<proteinExistence type="predicted"/>
<gene>
    <name evidence="2" type="ORF">DF185_22690</name>
</gene>
<dbReference type="RefSeq" id="WP_110364014.1">
    <property type="nucleotide sequence ID" value="NZ_QFLI01000018.1"/>
</dbReference>
<name>A0A2V3ZR12_9BACT</name>
<keyword evidence="3" id="KW-1185">Reference proteome</keyword>
<dbReference type="InterPro" id="IPR013783">
    <property type="entry name" value="Ig-like_fold"/>
</dbReference>
<feature type="domain" description="BACON" evidence="1">
    <location>
        <begin position="1169"/>
        <end position="1222"/>
    </location>
</feature>
<dbReference type="EMBL" id="QFLI01000018">
    <property type="protein sequence ID" value="PXX95022.1"/>
    <property type="molecule type" value="Genomic_DNA"/>
</dbReference>
<protein>
    <recommendedName>
        <fullName evidence="1">BACON domain-containing protein</fullName>
    </recommendedName>
</protein>
<dbReference type="InterPro" id="IPR024361">
    <property type="entry name" value="BACON"/>
</dbReference>
<sequence length="1415" mass="164513">MNAKISQTILFLILSSVISFGQEVGFSKFIEVSSPNATEYKRYGDHPVDLVHGSVNISIPLYQFKVGSISVPINLSYHTGGVRVNEIPSWTGVGWNLNSGGVITRSVRGLPDDHLIPHAFNGEYIEPEDYPILINRRGYFWNSHTEGIEDYFKQLKDLSTFKYDILEFQLGEINPDDKTKYDAAKSSNIAYLKLRERDYVSDEYCYNINGVTGKFYFNSIKGESGKDSVEIITHPHREWKIKITEFDDYGRFSGFLVTTESGVKYLFGSKDKSSKNKEYYSSETYTGINSWYLSEIIPVDNPNVIKFNYTSHHSTDNSVCRINDFKNGFYTAKNVPSSVNYNEYNVGVDGYESDITSFKPSNFSSRYTKSGTILHNIYLESIETANQLISFHRAPVSSRLFNNGVSLHWQYSDGFVWNTPKEVTEFCTNNDEKMQKLTGIIIRDKINNQNKREISFSYDDEVNKRWFLTEIIEGEKSYNFSYIPGLPVQKNDQQYYNIQTDHWGFYNAFPSAFVSTIVPYWFGMYGSNRNVNENYTNTGSLKEIRYPTGGRTKFDYEANRFGKVKYDNKNKFNSGLPIVKNLDFDFSINIDEVTYFYGKYKGNRFCFLLKPGTYRRSDFIDYGRNFNNQLGFGSNPNTYYSIDANNIPFDNFLYYFTKDDVITSYGPGIRIKSIEKYDIDNELVGKTDYEYVLDDLSSSGVVLEKPNYVEKILKYEKNVLCLNTLELINRNSQELIYTRVVEKQLDNGSVVYHYNDNVSSEPVKEVIDFLSSGLRSLSPNRFGFLKYDVPDRQVDLSSWGKLYLKEVFDRNNQLKKKVEYQYYTKFASNRTLLISKNPSYFHNFFVSYFVRDWRFKENLLKSETVTDYFNGNELVTKKTINRHSRFYSLVKSEVTDNENCVISKIYKYPFDYDLSKIESQANIFREMIDSNFICLPVEIQTVKNGKLTSAILNEYLLCQNKFRLKKMYSYENKKLLDVDNLNTNNYGKYDKWNHSPNQFKLKYEYFYENGLISSIRSNIEEQSYLWGYNNNHLVAKIINSGPQKLIHVKNSIGMYVNKLSDYQNSKLRSNFPNSQVESYKYDPVFGLIEITDVNNLSTHYEYDNMGRLMTVRDENLNILSKYEYHDVKNQKTIQNYFSFKYEGVDLGSSGFIQGLKLSDEIKIETNLDWEIVEDLDWLSIDKSKGTGSYMIKFTCKNRINTDRVGRITVKTENREYYLYVRQFKSNHFYFKTSGGIHKELFLCYSDYNNHTFEILSDDNLTIQSDQAWLDCTVLRQDEKYIVCLNTNSFQNMRTANVFIKGSTTNSVVKVFQKVPGVEIVLNDGNVIKKMIDSRTMLLERRDSDFRSIKMIGVIVSGNYRVDCVNCILFDTVENVILKNIEGGFIKGGLELSSGKGEVKFYSQEDNTLVFKIIIN</sequence>
<comment type="caution">
    <text evidence="2">The sequence shown here is derived from an EMBL/GenBank/DDBJ whole genome shotgun (WGS) entry which is preliminary data.</text>
</comment>
<evidence type="ECO:0000313" key="3">
    <source>
        <dbReference type="Proteomes" id="UP000248079"/>
    </source>
</evidence>
<dbReference type="Proteomes" id="UP000248079">
    <property type="component" value="Unassembled WGS sequence"/>
</dbReference>
<dbReference type="InterPro" id="IPR031325">
    <property type="entry name" value="RHS_repeat"/>
</dbReference>